<dbReference type="RefSeq" id="WP_128692829.1">
    <property type="nucleotide sequence ID" value="NZ_LHQS01000001.1"/>
</dbReference>
<dbReference type="AlphaFoldDB" id="A0A498H2C7"/>
<accession>A0A498H2C7</accession>
<organism evidence="1 2">
    <name type="scientific">Methanoculleus taiwanensis</name>
    <dbReference type="NCBI Taxonomy" id="1550565"/>
    <lineage>
        <taxon>Archaea</taxon>
        <taxon>Methanobacteriati</taxon>
        <taxon>Methanobacteriota</taxon>
        <taxon>Stenosarchaea group</taxon>
        <taxon>Methanomicrobia</taxon>
        <taxon>Methanomicrobiales</taxon>
        <taxon>Methanomicrobiaceae</taxon>
        <taxon>Methanoculleus</taxon>
    </lineage>
</organism>
<evidence type="ECO:0000313" key="1">
    <source>
        <dbReference type="EMBL" id="RXE57072.1"/>
    </source>
</evidence>
<dbReference type="EMBL" id="LHQS01000001">
    <property type="protein sequence ID" value="RXE57072.1"/>
    <property type="molecule type" value="Genomic_DNA"/>
</dbReference>
<proteinExistence type="predicted"/>
<dbReference type="Proteomes" id="UP000290932">
    <property type="component" value="Unassembled WGS sequence"/>
</dbReference>
<evidence type="ECO:0008006" key="3">
    <source>
        <dbReference type="Google" id="ProtNLM"/>
    </source>
</evidence>
<evidence type="ECO:0000313" key="2">
    <source>
        <dbReference type="Proteomes" id="UP000290932"/>
    </source>
</evidence>
<dbReference type="OrthoDB" id="107209at2157"/>
<keyword evidence="2" id="KW-1185">Reference proteome</keyword>
<comment type="caution">
    <text evidence="1">The sequence shown here is derived from an EMBL/GenBank/DDBJ whole genome shotgun (WGS) entry which is preliminary data.</text>
</comment>
<name>A0A498H2C7_9EURY</name>
<reference evidence="1 2" key="1">
    <citation type="journal article" date="2015" name="Int. J. Syst. Evol. Microbiol.">
        <title>Methanoculleus taiwanensis sp. nov., a methanogen isolated from deep marine sediment at the deformation front area near Taiwan.</title>
        <authorList>
            <person name="Weng C.Y."/>
            <person name="Chen S.C."/>
            <person name="Lai M.C."/>
            <person name="Wu S.Y."/>
            <person name="Lin S."/>
            <person name="Yang T.F."/>
            <person name="Chen P.C."/>
        </authorList>
    </citation>
    <scope>NUCLEOTIDE SEQUENCE [LARGE SCALE GENOMIC DNA]</scope>
    <source>
        <strain evidence="1 2">CYW4</strain>
    </source>
</reference>
<gene>
    <name evidence="1" type="ORF">ABH15_02780</name>
</gene>
<protein>
    <recommendedName>
        <fullName evidence="3">PhoU domain-containing protein</fullName>
    </recommendedName>
</protein>
<sequence>MYRSLEKRSARPRWEALSAPAGDPCSEQQSAVLTMIQRVLTDFDKDWNLLREEAEGEDWPAAANELLDRYSHEMYDLVRAIQGILAEDMEFHVRGLSADMIMATNICHMIGCGREFLIRGDELARRARSSADRCILMCRARRRVRVVVR</sequence>